<keyword evidence="3" id="KW-0028">Amino-acid biosynthesis</keyword>
<sequence>MSRKEVEREWVTAKPQGAAHAEDGLIAFTKCHGLGNDFVVVDGRAEPFEPSDACIRWICNRHLGIGGDQLLVFETPRKPETAARLRIYNIDGMEAETCLNATRCAAWLLMEEANSDSVMIETIGGLIRGQRAGDHRVSLTVGSAKWDWQSIPLAGPLDAANGLLDSGPLANPIAVNMGNPHLVYFVPDRDALDVPALAEPVQKSSYLPQQANIGVAEVVSVDRIKLVVYERPGILTKACGSGACAAALAAWKKNRILSRDVTVEMPGGLLEVSILEDEALVLTGSVSVAFHGFFQSSEARHFGPGGNTRFP</sequence>
<dbReference type="NCBIfam" id="TIGR00652">
    <property type="entry name" value="DapF"/>
    <property type="match status" value="1"/>
</dbReference>
<accession>A0A942DX58</accession>
<feature type="site" description="Could be important to modulate the pK values of the two catalytic cysteine residues" evidence="3">
    <location>
        <position position="181"/>
    </location>
</feature>
<evidence type="ECO:0000256" key="2">
    <source>
        <dbReference type="ARBA" id="ARBA00023235"/>
    </source>
</evidence>
<feature type="active site" description="Proton acceptor" evidence="3">
    <location>
        <position position="239"/>
    </location>
</feature>
<keyword evidence="6" id="KW-1185">Reference proteome</keyword>
<feature type="binding site" evidence="3">
    <location>
        <begin position="240"/>
        <end position="241"/>
    </location>
    <ligand>
        <name>substrate</name>
    </ligand>
</feature>
<dbReference type="GO" id="GO:0009089">
    <property type="term" value="P:lysine biosynthetic process via diaminopimelate"/>
    <property type="evidence" value="ECO:0007669"/>
    <property type="project" value="UniProtKB-UniRule"/>
</dbReference>
<evidence type="ECO:0000256" key="1">
    <source>
        <dbReference type="ARBA" id="ARBA00010219"/>
    </source>
</evidence>
<dbReference type="GO" id="GO:0005829">
    <property type="term" value="C:cytosol"/>
    <property type="evidence" value="ECO:0007669"/>
    <property type="project" value="TreeGrafter"/>
</dbReference>
<evidence type="ECO:0000313" key="5">
    <source>
        <dbReference type="EMBL" id="MBS3649349.1"/>
    </source>
</evidence>
<dbReference type="EMBL" id="JAGWCR010000005">
    <property type="protein sequence ID" value="MBS3649349.1"/>
    <property type="molecule type" value="Genomic_DNA"/>
</dbReference>
<comment type="subunit">
    <text evidence="3">Homodimer.</text>
</comment>
<keyword evidence="3" id="KW-0963">Cytoplasm</keyword>
<keyword evidence="2 3" id="KW-0413">Isomerase</keyword>
<keyword evidence="3" id="KW-0457">Lysine biosynthesis</keyword>
<dbReference type="AlphaFoldDB" id="A0A942DX58"/>
<feature type="active site" description="Proton donor" evidence="3">
    <location>
        <position position="98"/>
    </location>
</feature>
<feature type="site" description="Could be important to modulate the pK values of the two catalytic cysteine residues" evidence="3">
    <location>
        <position position="230"/>
    </location>
</feature>
<feature type="binding site" evidence="3">
    <location>
        <position position="179"/>
    </location>
    <ligand>
        <name>substrate</name>
    </ligand>
</feature>
<feature type="binding site" evidence="3">
    <location>
        <position position="89"/>
    </location>
    <ligand>
        <name>substrate</name>
    </ligand>
</feature>
<comment type="catalytic activity">
    <reaction evidence="3">
        <text>(2S,6S)-2,6-diaminopimelate = meso-2,6-diaminopimelate</text>
        <dbReference type="Rhea" id="RHEA:15393"/>
        <dbReference type="ChEBI" id="CHEBI:57609"/>
        <dbReference type="ChEBI" id="CHEBI:57791"/>
        <dbReference type="EC" id="5.1.1.7"/>
    </reaction>
</comment>
<dbReference type="RefSeq" id="WP_188254902.1">
    <property type="nucleotide sequence ID" value="NZ_JABVCF010000005.1"/>
</dbReference>
<feature type="binding site" evidence="3">
    <location>
        <position position="212"/>
    </location>
    <ligand>
        <name>substrate</name>
    </ligand>
</feature>
<dbReference type="HAMAP" id="MF_00197">
    <property type="entry name" value="DAP_epimerase"/>
    <property type="match status" value="1"/>
</dbReference>
<gene>
    <name evidence="3 5" type="primary">dapF</name>
    <name evidence="5" type="ORF">KEU06_12075</name>
</gene>
<dbReference type="EC" id="5.1.1.7" evidence="3 4"/>
<dbReference type="Gene3D" id="3.10.310.10">
    <property type="entry name" value="Diaminopimelate Epimerase, Chain A, domain 1"/>
    <property type="match status" value="2"/>
</dbReference>
<evidence type="ECO:0000256" key="3">
    <source>
        <dbReference type="HAMAP-Rule" id="MF_00197"/>
    </source>
</evidence>
<comment type="function">
    <text evidence="3">Catalyzes the stereoinversion of LL-2,6-diaminopimelate (L,L-DAP) to meso-diaminopimelate (meso-DAP), a precursor of L-lysine and an essential component of the bacterial peptidoglycan.</text>
</comment>
<name>A0A942DX58_9HYPH</name>
<feature type="binding site" evidence="3">
    <location>
        <position position="36"/>
    </location>
    <ligand>
        <name>substrate</name>
    </ligand>
</feature>
<dbReference type="PANTHER" id="PTHR31689:SF0">
    <property type="entry name" value="DIAMINOPIMELATE EPIMERASE"/>
    <property type="match status" value="1"/>
</dbReference>
<organism evidence="5 6">
    <name type="scientific">Pseudaminobacter soli</name>
    <name type="common">ex Zhang et al. 2022</name>
    <dbReference type="NCBI Taxonomy" id="2831468"/>
    <lineage>
        <taxon>Bacteria</taxon>
        <taxon>Pseudomonadati</taxon>
        <taxon>Pseudomonadota</taxon>
        <taxon>Alphaproteobacteria</taxon>
        <taxon>Hyphomicrobiales</taxon>
        <taxon>Phyllobacteriaceae</taxon>
        <taxon>Pseudaminobacter</taxon>
    </lineage>
</organism>
<feature type="binding site" evidence="3">
    <location>
        <begin position="230"/>
        <end position="231"/>
    </location>
    <ligand>
        <name>substrate</name>
    </ligand>
</feature>
<dbReference type="Pfam" id="PF01678">
    <property type="entry name" value="DAP_epimerase"/>
    <property type="match status" value="2"/>
</dbReference>
<dbReference type="PANTHER" id="PTHR31689">
    <property type="entry name" value="DIAMINOPIMELATE EPIMERASE, CHLOROPLASTIC"/>
    <property type="match status" value="1"/>
</dbReference>
<comment type="pathway">
    <text evidence="3">Amino-acid biosynthesis; L-lysine biosynthesis via DAP pathway; DL-2,6-diaminopimelate from LL-2,6-diaminopimelate: step 1/1.</text>
</comment>
<evidence type="ECO:0000256" key="4">
    <source>
        <dbReference type="NCBIfam" id="TIGR00652"/>
    </source>
</evidence>
<dbReference type="GO" id="GO:0008837">
    <property type="term" value="F:diaminopimelate epimerase activity"/>
    <property type="evidence" value="ECO:0007669"/>
    <property type="project" value="UniProtKB-UniRule"/>
</dbReference>
<reference evidence="5" key="1">
    <citation type="submission" date="2021-04" db="EMBL/GenBank/DDBJ databases">
        <title>Pseudaminobacter soli sp. nov., isolated from paddy soil contaminated by heavy metals.</title>
        <authorList>
            <person name="Zhang K."/>
        </authorList>
    </citation>
    <scope>NUCLEOTIDE SEQUENCE</scope>
    <source>
        <strain evidence="5">19-2017</strain>
    </source>
</reference>
<comment type="caution">
    <text evidence="3">Lacks conserved residue(s) required for the propagation of feature annotation.</text>
</comment>
<dbReference type="SUPFAM" id="SSF54506">
    <property type="entry name" value="Diaminopimelate epimerase-like"/>
    <property type="match status" value="2"/>
</dbReference>
<evidence type="ECO:0000313" key="6">
    <source>
        <dbReference type="Proteomes" id="UP000680348"/>
    </source>
</evidence>
<protein>
    <recommendedName>
        <fullName evidence="3 4">Diaminopimelate epimerase</fullName>
        <shortName evidence="3">DAP epimerase</shortName>
        <ecNumber evidence="3 4">5.1.1.7</ecNumber>
    </recommendedName>
    <alternativeName>
        <fullName evidence="3">PLP-independent amino acid racemase</fullName>
    </alternativeName>
</protein>
<dbReference type="InterPro" id="IPR001653">
    <property type="entry name" value="DAP_epimerase_DapF"/>
</dbReference>
<comment type="similarity">
    <text evidence="1 3">Belongs to the diaminopimelate epimerase family.</text>
</comment>
<comment type="caution">
    <text evidence="5">The sequence shown here is derived from an EMBL/GenBank/DDBJ whole genome shotgun (WGS) entry which is preliminary data.</text>
</comment>
<comment type="subcellular location">
    <subcellularLocation>
        <location evidence="3">Cytoplasm</location>
    </subcellularLocation>
</comment>
<dbReference type="Proteomes" id="UP000680348">
    <property type="component" value="Unassembled WGS sequence"/>
</dbReference>
<proteinExistence type="inferred from homology"/>
<feature type="binding site" evidence="3">
    <location>
        <position position="69"/>
    </location>
    <ligand>
        <name>substrate</name>
    </ligand>
</feature>